<evidence type="ECO:0000259" key="1">
    <source>
        <dbReference type="SMART" id="SM00587"/>
    </source>
</evidence>
<dbReference type="InterPro" id="IPR004119">
    <property type="entry name" value="EcKL"/>
</dbReference>
<dbReference type="SUPFAM" id="SSF56112">
    <property type="entry name" value="Protein kinase-like (PK-like)"/>
    <property type="match status" value="1"/>
</dbReference>
<dbReference type="SMART" id="SM00587">
    <property type="entry name" value="CHK"/>
    <property type="match status" value="1"/>
</dbReference>
<dbReference type="Pfam" id="PF02958">
    <property type="entry name" value="EcKL"/>
    <property type="match status" value="1"/>
</dbReference>
<dbReference type="InterPro" id="IPR011009">
    <property type="entry name" value="Kinase-like_dom_sf"/>
</dbReference>
<name>A0A1V9Z3V1_9STRA</name>
<accession>A0A1V9Z3V1</accession>
<dbReference type="PANTHER" id="PTHR11012">
    <property type="entry name" value="PROTEIN KINASE-LIKE DOMAIN-CONTAINING"/>
    <property type="match status" value="1"/>
</dbReference>
<proteinExistence type="predicted"/>
<sequence length="319" mass="36348">MGRKNIKRDELSSAIESCFSDASIQSKSELCSLWAGYGSIYRVQLSNGLNVIVKSIAPPKSDSVSNQRKLRSYEVEGYFYQHLSAKSQARLPSVYSIEHYEGPRFSFVLENLSSSFPDNAYSMSGKYLDAALDWLANFHASYWNYSNDDHGVGTDGGYWYLATRQEELEAMGNDNLSNKLRTNAKMIDARTRDPQFETLLHGDAKSANMLWKKSGNEITCAWVDFQYVGQGLGARDLAYMLCSSTNRSALKNLDQILHRYFTTFDQTMVKLGRSDHGYTLEKLKEHFEWCLLDYVRFMAGWGFWGNYDWAIATTGHLLT</sequence>
<dbReference type="OrthoDB" id="411145at2759"/>
<protein>
    <recommendedName>
        <fullName evidence="1">CHK kinase-like domain-containing protein</fullName>
    </recommendedName>
</protein>
<dbReference type="PANTHER" id="PTHR11012:SF30">
    <property type="entry name" value="PROTEIN KINASE-LIKE DOMAIN-CONTAINING"/>
    <property type="match status" value="1"/>
</dbReference>
<dbReference type="Gene3D" id="3.90.1200.10">
    <property type="match status" value="1"/>
</dbReference>
<feature type="domain" description="CHK kinase-like" evidence="1">
    <location>
        <begin position="107"/>
        <end position="270"/>
    </location>
</feature>
<dbReference type="EMBL" id="JNBS01002309">
    <property type="protein sequence ID" value="OQR92685.1"/>
    <property type="molecule type" value="Genomic_DNA"/>
</dbReference>
<dbReference type="AlphaFoldDB" id="A0A1V9Z3V1"/>
<evidence type="ECO:0000313" key="3">
    <source>
        <dbReference type="Proteomes" id="UP000243217"/>
    </source>
</evidence>
<comment type="caution">
    <text evidence="2">The sequence shown here is derived from an EMBL/GenBank/DDBJ whole genome shotgun (WGS) entry which is preliminary data.</text>
</comment>
<evidence type="ECO:0000313" key="2">
    <source>
        <dbReference type="EMBL" id="OQR92685.1"/>
    </source>
</evidence>
<reference evidence="2 3" key="1">
    <citation type="journal article" date="2014" name="Genome Biol. Evol.">
        <title>The secreted proteins of Achlya hypogyna and Thraustotheca clavata identify the ancestral oomycete secretome and reveal gene acquisitions by horizontal gene transfer.</title>
        <authorList>
            <person name="Misner I."/>
            <person name="Blouin N."/>
            <person name="Leonard G."/>
            <person name="Richards T.A."/>
            <person name="Lane C.E."/>
        </authorList>
    </citation>
    <scope>NUCLEOTIDE SEQUENCE [LARGE SCALE GENOMIC DNA]</scope>
    <source>
        <strain evidence="2 3">ATCC 34112</strain>
    </source>
</reference>
<dbReference type="Proteomes" id="UP000243217">
    <property type="component" value="Unassembled WGS sequence"/>
</dbReference>
<keyword evidence="3" id="KW-1185">Reference proteome</keyword>
<organism evidence="2 3">
    <name type="scientific">Thraustotheca clavata</name>
    <dbReference type="NCBI Taxonomy" id="74557"/>
    <lineage>
        <taxon>Eukaryota</taxon>
        <taxon>Sar</taxon>
        <taxon>Stramenopiles</taxon>
        <taxon>Oomycota</taxon>
        <taxon>Saprolegniomycetes</taxon>
        <taxon>Saprolegniales</taxon>
        <taxon>Achlyaceae</taxon>
        <taxon>Thraustotheca</taxon>
    </lineage>
</organism>
<dbReference type="STRING" id="74557.A0A1V9Z3V1"/>
<dbReference type="InterPro" id="IPR015897">
    <property type="entry name" value="CHK_kinase-like"/>
</dbReference>
<gene>
    <name evidence="2" type="ORF">THRCLA_08627</name>
</gene>